<dbReference type="Gene3D" id="2.60.40.10">
    <property type="entry name" value="Immunoglobulins"/>
    <property type="match status" value="2"/>
</dbReference>
<evidence type="ECO:0000313" key="7">
    <source>
        <dbReference type="Proteomes" id="UP000033096"/>
    </source>
</evidence>
<comment type="pathway">
    <text evidence="1">Protein modification; protein ubiquitination.</text>
</comment>
<dbReference type="PROSITE" id="PS50093">
    <property type="entry name" value="PKD"/>
    <property type="match status" value="2"/>
</dbReference>
<feature type="domain" description="PKD" evidence="5">
    <location>
        <begin position="350"/>
        <end position="402"/>
    </location>
</feature>
<evidence type="ECO:0000256" key="3">
    <source>
        <dbReference type="ARBA" id="ARBA00022786"/>
    </source>
</evidence>
<protein>
    <submittedName>
        <fullName evidence="6">Cell surface protein</fullName>
    </submittedName>
</protein>
<keyword evidence="2" id="KW-0677">Repeat</keyword>
<dbReference type="KEGG" id="mvc:MSVAZ_1143"/>
<dbReference type="SMART" id="SM00710">
    <property type="entry name" value="PbH1"/>
    <property type="match status" value="4"/>
</dbReference>
<gene>
    <name evidence="6" type="ORF">MSVAZ_1143</name>
</gene>
<dbReference type="PANTHER" id="PTHR22990">
    <property type="entry name" value="F-BOX ONLY PROTEIN"/>
    <property type="match status" value="1"/>
</dbReference>
<dbReference type="InterPro" id="IPR022409">
    <property type="entry name" value="PKD/Chitinase_dom"/>
</dbReference>
<dbReference type="Pfam" id="PF05048">
    <property type="entry name" value="NosD"/>
    <property type="match status" value="1"/>
</dbReference>
<sequence length="526" mass="57577">MTKIRTLRRVCLFTIFLVLIPISETCAAENIYVSPRESIQEAVDNALPGDTIFVMPGEYNESVQINQDNLTIISDSKTPYNTVITGMDKESDVFKVVASNVTISGFSVTNSKCGIYLNGAQNCIINNNIISENKIGICLSKSENNTLSNNSVTSNADCGIKLLTSSGNTIYNNFFNNTNNARDDKLNTWNRTSGNCWSDYTGQDVDSDGIGDTEYAVNRLTKNMDYRPLMNFTPELPVMPEAIFTSNVTVGYAPLTVEFTDISENASSLLWRLGDQEVSNSSNFLHTFVTEGNNKVILNVTNENGSDSTNVTINVLKALDPSVPILPEAKFGANVTTGYVPLTIQFFDFSGNADSLSWNFGDGKKSCCPGPKHTFCCPGNYTVSLTARNDNGSSSACVVIQVLNQTNKSSAENTVIPEDAAYIVNPKDTGDSGSSRRNESMSAEEFLNRKSLEPVENFVMYFTGTRTLADVEPSVEYKILRLADSVKNFIEDSVSISKVRNISTHAMFFGFLGIALGLSVFRRGKK</sequence>
<dbReference type="CDD" id="cd00146">
    <property type="entry name" value="PKD"/>
    <property type="match status" value="2"/>
</dbReference>
<dbReference type="InterPro" id="IPR013783">
    <property type="entry name" value="Ig-like_fold"/>
</dbReference>
<feature type="transmembrane region" description="Helical" evidence="4">
    <location>
        <begin position="502"/>
        <end position="521"/>
    </location>
</feature>
<dbReference type="SMART" id="SM00089">
    <property type="entry name" value="PKD"/>
    <property type="match status" value="2"/>
</dbReference>
<dbReference type="Gene3D" id="2.160.20.10">
    <property type="entry name" value="Single-stranded right-handed beta-helix, Pectin lyase-like"/>
    <property type="match status" value="1"/>
</dbReference>
<proteinExistence type="predicted"/>
<reference evidence="6 7" key="1">
    <citation type="submission" date="2014-07" db="EMBL/GenBank/DDBJ databases">
        <title>Methanogenic archaea and the global carbon cycle.</title>
        <authorList>
            <person name="Henriksen J.R."/>
            <person name="Luke J."/>
            <person name="Reinhart S."/>
            <person name="Benedict M.N."/>
            <person name="Youngblut N.D."/>
            <person name="Metcalf M.E."/>
            <person name="Whitaker R.J."/>
            <person name="Metcalf W.W."/>
        </authorList>
    </citation>
    <scope>NUCLEOTIDE SEQUENCE [LARGE SCALE GENOMIC DNA]</scope>
    <source>
        <strain evidence="6 7">Z-761</strain>
    </source>
</reference>
<dbReference type="InterPro" id="IPR011050">
    <property type="entry name" value="Pectin_lyase_fold/virulence"/>
</dbReference>
<dbReference type="PANTHER" id="PTHR22990:SF15">
    <property type="entry name" value="F-BOX ONLY PROTEIN 10"/>
    <property type="match status" value="1"/>
</dbReference>
<dbReference type="HOGENOM" id="CLU_527490_0_0_2"/>
<keyword evidence="4" id="KW-0472">Membrane</keyword>
<dbReference type="InterPro" id="IPR035986">
    <property type="entry name" value="PKD_dom_sf"/>
</dbReference>
<dbReference type="EMBL" id="CP009520">
    <property type="protein sequence ID" value="AKB43412.1"/>
    <property type="molecule type" value="Genomic_DNA"/>
</dbReference>
<keyword evidence="3" id="KW-0833">Ubl conjugation pathway</keyword>
<dbReference type="InterPro" id="IPR007742">
    <property type="entry name" value="NosD_dom"/>
</dbReference>
<dbReference type="Proteomes" id="UP000033096">
    <property type="component" value="Chromosome"/>
</dbReference>
<dbReference type="SUPFAM" id="SSF51126">
    <property type="entry name" value="Pectin lyase-like"/>
    <property type="match status" value="1"/>
</dbReference>
<dbReference type="NCBIfam" id="TIGR03804">
    <property type="entry name" value="para_beta_helix"/>
    <property type="match status" value="2"/>
</dbReference>
<keyword evidence="4" id="KW-1133">Transmembrane helix</keyword>
<dbReference type="SUPFAM" id="SSF49299">
    <property type="entry name" value="PKD domain"/>
    <property type="match status" value="2"/>
</dbReference>
<organism evidence="6 7">
    <name type="scientific">Methanosarcina vacuolata Z-761</name>
    <dbReference type="NCBI Taxonomy" id="1434123"/>
    <lineage>
        <taxon>Archaea</taxon>
        <taxon>Methanobacteriati</taxon>
        <taxon>Methanobacteriota</taxon>
        <taxon>Stenosarchaea group</taxon>
        <taxon>Methanomicrobia</taxon>
        <taxon>Methanosarcinales</taxon>
        <taxon>Methanosarcinaceae</taxon>
        <taxon>Methanosarcina</taxon>
    </lineage>
</organism>
<evidence type="ECO:0000259" key="5">
    <source>
        <dbReference type="PROSITE" id="PS50093"/>
    </source>
</evidence>
<dbReference type="InterPro" id="IPR051550">
    <property type="entry name" value="SCF-Subunits/Alg-Epimerases"/>
</dbReference>
<dbReference type="Pfam" id="PF18911">
    <property type="entry name" value="PKD_4"/>
    <property type="match status" value="2"/>
</dbReference>
<accession>A0A0E3Q4A7</accession>
<dbReference type="PATRIC" id="fig|1434123.4.peg.1342"/>
<dbReference type="InterPro" id="IPR000601">
    <property type="entry name" value="PKD_dom"/>
</dbReference>
<name>A0A0E3Q4A7_9EURY</name>
<dbReference type="RefSeq" id="WP_052727900.1">
    <property type="nucleotide sequence ID" value="NZ_CP009520.1"/>
</dbReference>
<dbReference type="InterPro" id="IPR022441">
    <property type="entry name" value="Para_beta_helix_rpt-2"/>
</dbReference>
<dbReference type="GeneID" id="24809552"/>
<dbReference type="InterPro" id="IPR012334">
    <property type="entry name" value="Pectin_lyas_fold"/>
</dbReference>
<evidence type="ECO:0000313" key="6">
    <source>
        <dbReference type="EMBL" id="AKB43412.1"/>
    </source>
</evidence>
<keyword evidence="4" id="KW-0812">Transmembrane</keyword>
<dbReference type="InterPro" id="IPR006626">
    <property type="entry name" value="PbH1"/>
</dbReference>
<keyword evidence="7" id="KW-1185">Reference proteome</keyword>
<feature type="domain" description="PKD" evidence="5">
    <location>
        <begin position="263"/>
        <end position="315"/>
    </location>
</feature>
<evidence type="ECO:0000256" key="1">
    <source>
        <dbReference type="ARBA" id="ARBA00004906"/>
    </source>
</evidence>
<dbReference type="AlphaFoldDB" id="A0A0E3Q4A7"/>
<evidence type="ECO:0000256" key="4">
    <source>
        <dbReference type="SAM" id="Phobius"/>
    </source>
</evidence>
<evidence type="ECO:0000256" key="2">
    <source>
        <dbReference type="ARBA" id="ARBA00022737"/>
    </source>
</evidence>